<evidence type="ECO:0000256" key="1">
    <source>
        <dbReference type="SAM" id="Phobius"/>
    </source>
</evidence>
<evidence type="ECO:0000313" key="2">
    <source>
        <dbReference type="EMBL" id="KRY33637.1"/>
    </source>
</evidence>
<feature type="transmembrane region" description="Helical" evidence="1">
    <location>
        <begin position="89"/>
        <end position="111"/>
    </location>
</feature>
<keyword evidence="1" id="KW-0812">Transmembrane</keyword>
<feature type="transmembrane region" description="Helical" evidence="1">
    <location>
        <begin position="117"/>
        <end position="137"/>
    </location>
</feature>
<keyword evidence="1" id="KW-1133">Transmembrane helix</keyword>
<protein>
    <submittedName>
        <fullName evidence="2">Uncharacterized protein</fullName>
    </submittedName>
</protein>
<dbReference type="EMBL" id="JYDH01000079">
    <property type="protein sequence ID" value="KRY33637.1"/>
    <property type="molecule type" value="Genomic_DNA"/>
</dbReference>
<gene>
    <name evidence="2" type="ORF">T01_1995</name>
</gene>
<name>A0A0V1B9H4_TRISP</name>
<organism evidence="2 3">
    <name type="scientific">Trichinella spiralis</name>
    <name type="common">Trichina worm</name>
    <dbReference type="NCBI Taxonomy" id="6334"/>
    <lineage>
        <taxon>Eukaryota</taxon>
        <taxon>Metazoa</taxon>
        <taxon>Ecdysozoa</taxon>
        <taxon>Nematoda</taxon>
        <taxon>Enoplea</taxon>
        <taxon>Dorylaimia</taxon>
        <taxon>Trichinellida</taxon>
        <taxon>Trichinellidae</taxon>
        <taxon>Trichinella</taxon>
    </lineage>
</organism>
<dbReference type="AlphaFoldDB" id="A0A0V1B9H4"/>
<feature type="transmembrane region" description="Helical" evidence="1">
    <location>
        <begin position="12"/>
        <end position="35"/>
    </location>
</feature>
<keyword evidence="3" id="KW-1185">Reference proteome</keyword>
<dbReference type="Proteomes" id="UP000054776">
    <property type="component" value="Unassembled WGS sequence"/>
</dbReference>
<dbReference type="InParanoid" id="A0A0V1B9H4"/>
<sequence length="171" mass="19484">MFRSYSLVHTKFHAYLNSIATCLLTYVALVAMPVVPNECAFQGYEDAYSDKLHVIHHNLGQHIKSLSVTISNALVCLTKEANNNQRESFLIFIFNHLCNLCILCQTVKLFICSECAVYLSNIFSNVMVLIIIIRINIATFLSKATIALYQIVCYYEEIMKEHLEFISTAKC</sequence>
<proteinExistence type="predicted"/>
<keyword evidence="1" id="KW-0472">Membrane</keyword>
<reference evidence="2 3" key="1">
    <citation type="submission" date="2015-01" db="EMBL/GenBank/DDBJ databases">
        <title>Evolution of Trichinella species and genotypes.</title>
        <authorList>
            <person name="Korhonen P.K."/>
            <person name="Edoardo P."/>
            <person name="Giuseppe L.R."/>
            <person name="Gasser R.B."/>
        </authorList>
    </citation>
    <scope>NUCLEOTIDE SEQUENCE [LARGE SCALE GENOMIC DNA]</scope>
    <source>
        <strain evidence="2">ISS3</strain>
    </source>
</reference>
<evidence type="ECO:0000313" key="3">
    <source>
        <dbReference type="Proteomes" id="UP000054776"/>
    </source>
</evidence>
<accession>A0A0V1B9H4</accession>
<comment type="caution">
    <text evidence="2">The sequence shown here is derived from an EMBL/GenBank/DDBJ whole genome shotgun (WGS) entry which is preliminary data.</text>
</comment>